<dbReference type="EMBL" id="JASBNA010000020">
    <property type="protein sequence ID" value="KAK7685499.1"/>
    <property type="molecule type" value="Genomic_DNA"/>
</dbReference>
<feature type="compositionally biased region" description="Low complexity" evidence="1">
    <location>
        <begin position="64"/>
        <end position="75"/>
    </location>
</feature>
<organism evidence="3 4">
    <name type="scientific">Cerrena zonata</name>
    <dbReference type="NCBI Taxonomy" id="2478898"/>
    <lineage>
        <taxon>Eukaryota</taxon>
        <taxon>Fungi</taxon>
        <taxon>Dikarya</taxon>
        <taxon>Basidiomycota</taxon>
        <taxon>Agaricomycotina</taxon>
        <taxon>Agaricomycetes</taxon>
        <taxon>Polyporales</taxon>
        <taxon>Cerrenaceae</taxon>
        <taxon>Cerrena</taxon>
    </lineage>
</organism>
<proteinExistence type="predicted"/>
<reference evidence="3 4" key="1">
    <citation type="submission" date="2022-09" db="EMBL/GenBank/DDBJ databases">
        <authorList>
            <person name="Palmer J.M."/>
        </authorList>
    </citation>
    <scope>NUCLEOTIDE SEQUENCE [LARGE SCALE GENOMIC DNA]</scope>
    <source>
        <strain evidence="3 4">DSM 7382</strain>
    </source>
</reference>
<sequence>MLSQQTLLAGDITPTPCICKGTIIGTGGQSRIVINPVLDPDIYSPNGIPSKHVAWDMSTSSTCSDSDSDSSSDFGSGSGSGSSSGSDSLLSVAFRDQPISVSGHKLLRLYLICDEYPWDIMISTNTSARTITVGTLLFCMEKDMRRQVTDEEKQYIKKRLEKTVLDSTAIEERMRSIVIRRDIFEPGVRFGGLQNLNKNIKIRPNWIPVLKLVTIKPRL</sequence>
<dbReference type="AlphaFoldDB" id="A0AAW0G1E7"/>
<comment type="caution">
    <text evidence="3">The sequence shown here is derived from an EMBL/GenBank/DDBJ whole genome shotgun (WGS) entry which is preliminary data.</text>
</comment>
<dbReference type="Proteomes" id="UP001385951">
    <property type="component" value="Unassembled WGS sequence"/>
</dbReference>
<evidence type="ECO:0000256" key="1">
    <source>
        <dbReference type="SAM" id="MobiDB-lite"/>
    </source>
</evidence>
<dbReference type="InterPro" id="IPR046522">
    <property type="entry name" value="DUF6699"/>
</dbReference>
<feature type="region of interest" description="Disordered" evidence="1">
    <location>
        <begin position="64"/>
        <end position="85"/>
    </location>
</feature>
<dbReference type="Pfam" id="PF20415">
    <property type="entry name" value="DUF6699"/>
    <property type="match status" value="1"/>
</dbReference>
<accession>A0AAW0G1E7</accession>
<feature type="domain" description="DUF6699" evidence="2">
    <location>
        <begin position="74"/>
        <end position="195"/>
    </location>
</feature>
<evidence type="ECO:0000313" key="4">
    <source>
        <dbReference type="Proteomes" id="UP001385951"/>
    </source>
</evidence>
<name>A0AAW0G1E7_9APHY</name>
<evidence type="ECO:0000259" key="2">
    <source>
        <dbReference type="Pfam" id="PF20415"/>
    </source>
</evidence>
<keyword evidence="4" id="KW-1185">Reference proteome</keyword>
<gene>
    <name evidence="3" type="ORF">QCA50_011363</name>
</gene>
<protein>
    <recommendedName>
        <fullName evidence="2">DUF6699 domain-containing protein</fullName>
    </recommendedName>
</protein>
<evidence type="ECO:0000313" key="3">
    <source>
        <dbReference type="EMBL" id="KAK7685499.1"/>
    </source>
</evidence>